<dbReference type="Proteomes" id="UP001153678">
    <property type="component" value="Unassembled WGS sequence"/>
</dbReference>
<name>A0A9W4SFG0_9GLOM</name>
<dbReference type="EMBL" id="CAMKVN010000320">
    <property type="protein sequence ID" value="CAI2166622.1"/>
    <property type="molecule type" value="Genomic_DNA"/>
</dbReference>
<organism evidence="1 2">
    <name type="scientific">Funneliformis geosporum</name>
    <dbReference type="NCBI Taxonomy" id="1117311"/>
    <lineage>
        <taxon>Eukaryota</taxon>
        <taxon>Fungi</taxon>
        <taxon>Fungi incertae sedis</taxon>
        <taxon>Mucoromycota</taxon>
        <taxon>Glomeromycotina</taxon>
        <taxon>Glomeromycetes</taxon>
        <taxon>Glomerales</taxon>
        <taxon>Glomeraceae</taxon>
        <taxon>Funneliformis</taxon>
    </lineage>
</organism>
<comment type="caution">
    <text evidence="1">The sequence shown here is derived from an EMBL/GenBank/DDBJ whole genome shotgun (WGS) entry which is preliminary data.</text>
</comment>
<sequence length="61" mass="7256">MSTKNYDEHVVTKSRRGRKAFAAFAVREEHIDITGKLIIWRLEDIFDDPFDPFEMQSQKLK</sequence>
<keyword evidence="2" id="KW-1185">Reference proteome</keyword>
<evidence type="ECO:0000313" key="2">
    <source>
        <dbReference type="Proteomes" id="UP001153678"/>
    </source>
</evidence>
<reference evidence="1" key="1">
    <citation type="submission" date="2022-08" db="EMBL/GenBank/DDBJ databases">
        <authorList>
            <person name="Kallberg Y."/>
            <person name="Tangrot J."/>
            <person name="Rosling A."/>
        </authorList>
    </citation>
    <scope>NUCLEOTIDE SEQUENCE</scope>
    <source>
        <strain evidence="1">Wild A</strain>
    </source>
</reference>
<accession>A0A9W4SFG0</accession>
<protein>
    <submittedName>
        <fullName evidence="1">12591_t:CDS:1</fullName>
    </submittedName>
</protein>
<proteinExistence type="predicted"/>
<gene>
    <name evidence="1" type="ORF">FWILDA_LOCUS2666</name>
</gene>
<dbReference type="AlphaFoldDB" id="A0A9W4SFG0"/>
<evidence type="ECO:0000313" key="1">
    <source>
        <dbReference type="EMBL" id="CAI2166622.1"/>
    </source>
</evidence>